<evidence type="ECO:0000256" key="1">
    <source>
        <dbReference type="SAM" id="MobiDB-lite"/>
    </source>
</evidence>
<evidence type="ECO:0000313" key="2">
    <source>
        <dbReference type="EMBL" id="MCD9642859.1"/>
    </source>
</evidence>
<reference evidence="2 3" key="1">
    <citation type="journal article" date="2021" name="BMC Genomics">
        <title>Datura genome reveals duplications of psychoactive alkaloid biosynthetic genes and high mutation rate following tissue culture.</title>
        <authorList>
            <person name="Rajewski A."/>
            <person name="Carter-House D."/>
            <person name="Stajich J."/>
            <person name="Litt A."/>
        </authorList>
    </citation>
    <scope>NUCLEOTIDE SEQUENCE [LARGE SCALE GENOMIC DNA]</scope>
    <source>
        <strain evidence="2">AR-01</strain>
    </source>
</reference>
<dbReference type="EMBL" id="JACEIK010003727">
    <property type="protein sequence ID" value="MCD9642859.1"/>
    <property type="molecule type" value="Genomic_DNA"/>
</dbReference>
<feature type="compositionally biased region" description="Basic and acidic residues" evidence="1">
    <location>
        <begin position="73"/>
        <end position="84"/>
    </location>
</feature>
<gene>
    <name evidence="2" type="ORF">HAX54_029893</name>
</gene>
<comment type="caution">
    <text evidence="2">The sequence shown here is derived from an EMBL/GenBank/DDBJ whole genome shotgun (WGS) entry which is preliminary data.</text>
</comment>
<name>A0ABS8V816_DATST</name>
<organism evidence="2 3">
    <name type="scientific">Datura stramonium</name>
    <name type="common">Jimsonweed</name>
    <name type="synonym">Common thornapple</name>
    <dbReference type="NCBI Taxonomy" id="4076"/>
    <lineage>
        <taxon>Eukaryota</taxon>
        <taxon>Viridiplantae</taxon>
        <taxon>Streptophyta</taxon>
        <taxon>Embryophyta</taxon>
        <taxon>Tracheophyta</taxon>
        <taxon>Spermatophyta</taxon>
        <taxon>Magnoliopsida</taxon>
        <taxon>eudicotyledons</taxon>
        <taxon>Gunneridae</taxon>
        <taxon>Pentapetalae</taxon>
        <taxon>asterids</taxon>
        <taxon>lamiids</taxon>
        <taxon>Solanales</taxon>
        <taxon>Solanaceae</taxon>
        <taxon>Solanoideae</taxon>
        <taxon>Datureae</taxon>
        <taxon>Datura</taxon>
    </lineage>
</organism>
<evidence type="ECO:0000313" key="3">
    <source>
        <dbReference type="Proteomes" id="UP000823775"/>
    </source>
</evidence>
<sequence length="84" mass="9770">MRARMRCSIYGLGTHFPGECTSSLLHKEMNISRLMAYAEEMEYLKKRIRADRDKNQHKRARALSTTSVPPARYRNDRRGQNGQG</sequence>
<feature type="region of interest" description="Disordered" evidence="1">
    <location>
        <begin position="49"/>
        <end position="84"/>
    </location>
</feature>
<keyword evidence="3" id="KW-1185">Reference proteome</keyword>
<accession>A0ABS8V816</accession>
<proteinExistence type="predicted"/>
<protein>
    <submittedName>
        <fullName evidence="2">Uncharacterized protein</fullName>
    </submittedName>
</protein>
<dbReference type="Proteomes" id="UP000823775">
    <property type="component" value="Unassembled WGS sequence"/>
</dbReference>